<evidence type="ECO:0000256" key="1">
    <source>
        <dbReference type="ARBA" id="ARBA00008857"/>
    </source>
</evidence>
<evidence type="ECO:0000259" key="4">
    <source>
        <dbReference type="PROSITE" id="PS51898"/>
    </source>
</evidence>
<evidence type="ECO:0000313" key="5">
    <source>
        <dbReference type="EMBL" id="GFP25697.1"/>
    </source>
</evidence>
<gene>
    <name evidence="5" type="ORF">HKBW3S25_01178</name>
</gene>
<dbReference type="Gene3D" id="1.10.443.10">
    <property type="entry name" value="Intergrase catalytic core"/>
    <property type="match status" value="1"/>
</dbReference>
<dbReference type="PANTHER" id="PTHR30349">
    <property type="entry name" value="PHAGE INTEGRASE-RELATED"/>
    <property type="match status" value="1"/>
</dbReference>
<dbReference type="InterPro" id="IPR013762">
    <property type="entry name" value="Integrase-like_cat_sf"/>
</dbReference>
<dbReference type="GO" id="GO:0003677">
    <property type="term" value="F:DNA binding"/>
    <property type="evidence" value="ECO:0007669"/>
    <property type="project" value="UniProtKB-KW"/>
</dbReference>
<dbReference type="EMBL" id="BLRX01000166">
    <property type="protein sequence ID" value="GFP25697.1"/>
    <property type="molecule type" value="Genomic_DNA"/>
</dbReference>
<proteinExistence type="inferred from homology"/>
<evidence type="ECO:0000256" key="2">
    <source>
        <dbReference type="ARBA" id="ARBA00023125"/>
    </source>
</evidence>
<accession>A0A6V8NZR2</accession>
<dbReference type="AlphaFoldDB" id="A0A6V8NZR2"/>
<organism evidence="5 6">
    <name type="scientific">Candidatus Hakubella thermalkaliphila</name>
    <dbReference type="NCBI Taxonomy" id="2754717"/>
    <lineage>
        <taxon>Bacteria</taxon>
        <taxon>Bacillati</taxon>
        <taxon>Actinomycetota</taxon>
        <taxon>Actinomycetota incertae sedis</taxon>
        <taxon>Candidatus Hakubellales</taxon>
        <taxon>Candidatus Hakubellaceae</taxon>
        <taxon>Candidatus Hakubella</taxon>
    </lineage>
</organism>
<sequence length="242" mass="27745">MKLSQLVSEYIAFKHALGVRFQTEARILKAFSRAMGDVESIEVEPSAVHAFLAGKGVVTGFWYEKFGVLARFYRFLMIRNYVDSIPLLKTMPKRPEPMKPYIYTLEELRRLLAATDRLQSPWSPLRAHTIHTLILTLYSTGLRIGEALSLTLADVNLLESLIMVRSGKFFKTRLVPIGPQLTETLRSYVQRRRKLPCPQGEDSAFFATRSGNALTYDQARKVFPILRKLAGIYREKEARYQP</sequence>
<feature type="non-terminal residue" evidence="5">
    <location>
        <position position="242"/>
    </location>
</feature>
<dbReference type="Pfam" id="PF00589">
    <property type="entry name" value="Phage_integrase"/>
    <property type="match status" value="1"/>
</dbReference>
<keyword evidence="3" id="KW-0233">DNA recombination</keyword>
<feature type="domain" description="Tyr recombinase" evidence="4">
    <location>
        <begin position="98"/>
        <end position="242"/>
    </location>
</feature>
<dbReference type="PANTHER" id="PTHR30349:SF41">
    <property type="entry name" value="INTEGRASE_RECOMBINASE PROTEIN MJ0367-RELATED"/>
    <property type="match status" value="1"/>
</dbReference>
<dbReference type="Proteomes" id="UP000543224">
    <property type="component" value="Unassembled WGS sequence"/>
</dbReference>
<comment type="similarity">
    <text evidence="1">Belongs to the 'phage' integrase family.</text>
</comment>
<dbReference type="GO" id="GO:0015074">
    <property type="term" value="P:DNA integration"/>
    <property type="evidence" value="ECO:0007669"/>
    <property type="project" value="InterPro"/>
</dbReference>
<dbReference type="GO" id="GO:0006310">
    <property type="term" value="P:DNA recombination"/>
    <property type="evidence" value="ECO:0007669"/>
    <property type="project" value="UniProtKB-KW"/>
</dbReference>
<keyword evidence="2" id="KW-0238">DNA-binding</keyword>
<comment type="caution">
    <text evidence="5">The sequence shown here is derived from an EMBL/GenBank/DDBJ whole genome shotgun (WGS) entry which is preliminary data.</text>
</comment>
<dbReference type="InterPro" id="IPR002104">
    <property type="entry name" value="Integrase_catalytic"/>
</dbReference>
<dbReference type="InterPro" id="IPR050090">
    <property type="entry name" value="Tyrosine_recombinase_XerCD"/>
</dbReference>
<dbReference type="SUPFAM" id="SSF56349">
    <property type="entry name" value="DNA breaking-rejoining enzymes"/>
    <property type="match status" value="1"/>
</dbReference>
<dbReference type="InterPro" id="IPR011010">
    <property type="entry name" value="DNA_brk_join_enz"/>
</dbReference>
<protein>
    <recommendedName>
        <fullName evidence="4">Tyr recombinase domain-containing protein</fullName>
    </recommendedName>
</protein>
<evidence type="ECO:0000256" key="3">
    <source>
        <dbReference type="ARBA" id="ARBA00023172"/>
    </source>
</evidence>
<evidence type="ECO:0000313" key="6">
    <source>
        <dbReference type="Proteomes" id="UP000543224"/>
    </source>
</evidence>
<dbReference type="PROSITE" id="PS51898">
    <property type="entry name" value="TYR_RECOMBINASE"/>
    <property type="match status" value="1"/>
</dbReference>
<reference evidence="5 6" key="1">
    <citation type="journal article" date="2020" name="Front. Microbiol.">
        <title>Single-cell genomics of novel Actinobacteria with the Wood-Ljungdahl pathway discovered in a serpentinizing system.</title>
        <authorList>
            <person name="Merino N."/>
            <person name="Kawai M."/>
            <person name="Boyd E.S."/>
            <person name="Colman D.R."/>
            <person name="McGlynn S.E."/>
            <person name="Nealson K.H."/>
            <person name="Kurokawa K."/>
            <person name="Hongoh Y."/>
        </authorList>
    </citation>
    <scope>NUCLEOTIDE SEQUENCE [LARGE SCALE GENOMIC DNA]</scope>
    <source>
        <strain evidence="5 6">S25</strain>
    </source>
</reference>
<name>A0A6V8NZR2_9ACTN</name>